<sequence length="84" mass="9792">MEHEHYADDRRRKFSFKGIVLRDLLMDDVMPSFADEDDVISEDEFIGDEDRDGDSECPTISILLGLMLRYYLLDISTMINSKIN</sequence>
<reference evidence="1 2" key="1">
    <citation type="journal article" date="2014" name="PLoS ONE">
        <title>Global Analysis of Gene Expression Profiles in Physic Nut (Jatropha curcas L.) Seedlings Exposed to Salt Stress.</title>
        <authorList>
            <person name="Zhang L."/>
            <person name="Zhang C."/>
            <person name="Wu P."/>
            <person name="Chen Y."/>
            <person name="Li M."/>
            <person name="Jiang H."/>
            <person name="Wu G."/>
        </authorList>
    </citation>
    <scope>NUCLEOTIDE SEQUENCE [LARGE SCALE GENOMIC DNA]</scope>
    <source>
        <strain evidence="2">cv. GZQX0401</strain>
        <tissue evidence="1">Young leaves</tissue>
    </source>
</reference>
<evidence type="ECO:0000313" key="2">
    <source>
        <dbReference type="Proteomes" id="UP000027138"/>
    </source>
</evidence>
<accession>A0A067KVW8</accession>
<dbReference type="Proteomes" id="UP000027138">
    <property type="component" value="Unassembled WGS sequence"/>
</dbReference>
<gene>
    <name evidence="1" type="ORF">JCGZ_08689</name>
</gene>
<organism evidence="1 2">
    <name type="scientific">Jatropha curcas</name>
    <name type="common">Barbados nut</name>
    <dbReference type="NCBI Taxonomy" id="180498"/>
    <lineage>
        <taxon>Eukaryota</taxon>
        <taxon>Viridiplantae</taxon>
        <taxon>Streptophyta</taxon>
        <taxon>Embryophyta</taxon>
        <taxon>Tracheophyta</taxon>
        <taxon>Spermatophyta</taxon>
        <taxon>Magnoliopsida</taxon>
        <taxon>eudicotyledons</taxon>
        <taxon>Gunneridae</taxon>
        <taxon>Pentapetalae</taxon>
        <taxon>rosids</taxon>
        <taxon>fabids</taxon>
        <taxon>Malpighiales</taxon>
        <taxon>Euphorbiaceae</taxon>
        <taxon>Crotonoideae</taxon>
        <taxon>Jatropheae</taxon>
        <taxon>Jatropha</taxon>
    </lineage>
</organism>
<evidence type="ECO:0000313" key="1">
    <source>
        <dbReference type="EMBL" id="KDP36420.1"/>
    </source>
</evidence>
<name>A0A067KVW8_JATCU</name>
<keyword evidence="2" id="KW-1185">Reference proteome</keyword>
<dbReference type="AlphaFoldDB" id="A0A067KVW8"/>
<dbReference type="EMBL" id="KK914437">
    <property type="protein sequence ID" value="KDP36420.1"/>
    <property type="molecule type" value="Genomic_DNA"/>
</dbReference>
<protein>
    <submittedName>
        <fullName evidence="1">Uncharacterized protein</fullName>
    </submittedName>
</protein>
<proteinExistence type="predicted"/>